<dbReference type="InterPro" id="IPR050300">
    <property type="entry name" value="GDXG_lipolytic_enzyme"/>
</dbReference>
<comment type="caution">
    <text evidence="3">The sequence shown here is derived from an EMBL/GenBank/DDBJ whole genome shotgun (WGS) entry which is preliminary data.</text>
</comment>
<dbReference type="Proteomes" id="UP001500326">
    <property type="component" value="Unassembled WGS sequence"/>
</dbReference>
<proteinExistence type="predicted"/>
<dbReference type="Gene3D" id="3.40.50.1820">
    <property type="entry name" value="alpha/beta hydrolase"/>
    <property type="match status" value="1"/>
</dbReference>
<protein>
    <submittedName>
        <fullName evidence="3">Alpha/beta hydrolase</fullName>
    </submittedName>
</protein>
<gene>
    <name evidence="3" type="ORF">GCM10009777_37120</name>
</gene>
<accession>A0ABN2T2J2</accession>
<dbReference type="PANTHER" id="PTHR48081">
    <property type="entry name" value="AB HYDROLASE SUPERFAMILY PROTEIN C4A8.06C"/>
    <property type="match status" value="1"/>
</dbReference>
<reference evidence="3 4" key="1">
    <citation type="journal article" date="2019" name="Int. J. Syst. Evol. Microbiol.">
        <title>The Global Catalogue of Microorganisms (GCM) 10K type strain sequencing project: providing services to taxonomists for standard genome sequencing and annotation.</title>
        <authorList>
            <consortium name="The Broad Institute Genomics Platform"/>
            <consortium name="The Broad Institute Genome Sequencing Center for Infectious Disease"/>
            <person name="Wu L."/>
            <person name="Ma J."/>
        </authorList>
    </citation>
    <scope>NUCLEOTIDE SEQUENCE [LARGE SCALE GENOMIC DNA]</scope>
    <source>
        <strain evidence="3 4">JCM 14902</strain>
    </source>
</reference>
<evidence type="ECO:0000313" key="4">
    <source>
        <dbReference type="Proteomes" id="UP001500326"/>
    </source>
</evidence>
<dbReference type="GO" id="GO:0016787">
    <property type="term" value="F:hydrolase activity"/>
    <property type="evidence" value="ECO:0007669"/>
    <property type="project" value="UniProtKB-KW"/>
</dbReference>
<sequence length="329" mass="35439">MTVSSGNQPVPAPPFDPEIAAAFAMQLQQTSPITLADIPSKRAEDDAAAADAVERITQLGLIREDHQVRSYDGEAIGLSIVHRPERTLTSPLIYYIHGGGMMMGNRWSGFDVYLDWINRYNAVIATVDYRLAPEAVFPTPQEDCYAAYEYLANNSDLLKLNLSNGLIAGISAGGGLAAAVTLMARDRGGPTFGGQLLLAPMLDDRGTSPSTRQFSTGLWNAAENDLGWRSVLGSLYGTDEVPEYAAPARASDLGRLPPAFLEVGSAEVFRDEVVEFASGIWKDGGQADLHVWSGGFHGFVTFEHTVIAQGAANSLLNWMDRTLGFTGRP</sequence>
<dbReference type="EMBL" id="BAAAOH010000001">
    <property type="protein sequence ID" value="GAA1996715.1"/>
    <property type="molecule type" value="Genomic_DNA"/>
</dbReference>
<name>A0ABN2T2J2_9MICO</name>
<dbReference type="PANTHER" id="PTHR48081:SF8">
    <property type="entry name" value="ALPHA_BETA HYDROLASE FOLD-3 DOMAIN-CONTAINING PROTEIN-RELATED"/>
    <property type="match status" value="1"/>
</dbReference>
<dbReference type="InterPro" id="IPR013094">
    <property type="entry name" value="AB_hydrolase_3"/>
</dbReference>
<feature type="domain" description="Alpha/beta hydrolase fold-3" evidence="2">
    <location>
        <begin position="94"/>
        <end position="300"/>
    </location>
</feature>
<evidence type="ECO:0000313" key="3">
    <source>
        <dbReference type="EMBL" id="GAA1996715.1"/>
    </source>
</evidence>
<keyword evidence="4" id="KW-1185">Reference proteome</keyword>
<evidence type="ECO:0000256" key="1">
    <source>
        <dbReference type="ARBA" id="ARBA00022801"/>
    </source>
</evidence>
<keyword evidence="1 3" id="KW-0378">Hydrolase</keyword>
<evidence type="ECO:0000259" key="2">
    <source>
        <dbReference type="Pfam" id="PF07859"/>
    </source>
</evidence>
<organism evidence="3 4">
    <name type="scientific">Microbacterium pumilum</name>
    <dbReference type="NCBI Taxonomy" id="344165"/>
    <lineage>
        <taxon>Bacteria</taxon>
        <taxon>Bacillati</taxon>
        <taxon>Actinomycetota</taxon>
        <taxon>Actinomycetes</taxon>
        <taxon>Micrococcales</taxon>
        <taxon>Microbacteriaceae</taxon>
        <taxon>Microbacterium</taxon>
    </lineage>
</organism>
<dbReference type="SUPFAM" id="SSF53474">
    <property type="entry name" value="alpha/beta-Hydrolases"/>
    <property type="match status" value="1"/>
</dbReference>
<dbReference type="InterPro" id="IPR029058">
    <property type="entry name" value="AB_hydrolase_fold"/>
</dbReference>
<dbReference type="Pfam" id="PF07859">
    <property type="entry name" value="Abhydrolase_3"/>
    <property type="match status" value="1"/>
</dbReference>